<evidence type="ECO:0000313" key="9">
    <source>
        <dbReference type="EMBL" id="APY00174.1"/>
    </source>
</evidence>
<dbReference type="AlphaFoldDB" id="A0AAC9PX49"/>
<evidence type="ECO:0000256" key="1">
    <source>
        <dbReference type="ARBA" id="ARBA00004651"/>
    </source>
</evidence>
<evidence type="ECO:0000259" key="8">
    <source>
        <dbReference type="Pfam" id="PF00884"/>
    </source>
</evidence>
<dbReference type="PANTHER" id="PTHR30443">
    <property type="entry name" value="INNER MEMBRANE PROTEIN"/>
    <property type="match status" value="1"/>
</dbReference>
<dbReference type="Proteomes" id="UP000187506">
    <property type="component" value="Chromosome"/>
</dbReference>
<dbReference type="Gene3D" id="3.40.720.10">
    <property type="entry name" value="Alkaline Phosphatase, subunit A"/>
    <property type="match status" value="1"/>
</dbReference>
<dbReference type="InterPro" id="IPR040423">
    <property type="entry name" value="PEA_transferase"/>
</dbReference>
<dbReference type="GO" id="GO:0009244">
    <property type="term" value="P:lipopolysaccharide core region biosynthetic process"/>
    <property type="evidence" value="ECO:0007669"/>
    <property type="project" value="TreeGrafter"/>
</dbReference>
<dbReference type="SUPFAM" id="SSF53649">
    <property type="entry name" value="Alkaline phosphatase-like"/>
    <property type="match status" value="1"/>
</dbReference>
<evidence type="ECO:0000313" key="10">
    <source>
        <dbReference type="Proteomes" id="UP000187506"/>
    </source>
</evidence>
<keyword evidence="6 7" id="KW-0472">Membrane</keyword>
<keyword evidence="3" id="KW-0808">Transferase</keyword>
<evidence type="ECO:0000256" key="2">
    <source>
        <dbReference type="ARBA" id="ARBA00022475"/>
    </source>
</evidence>
<feature type="transmembrane region" description="Helical" evidence="7">
    <location>
        <begin position="14"/>
        <end position="31"/>
    </location>
</feature>
<gene>
    <name evidence="9" type="ORF">BWR22_07555</name>
</gene>
<evidence type="ECO:0000256" key="7">
    <source>
        <dbReference type="SAM" id="Phobius"/>
    </source>
</evidence>
<dbReference type="Pfam" id="PF00884">
    <property type="entry name" value="Sulfatase"/>
    <property type="match status" value="1"/>
</dbReference>
<sequence>MFLIPNTIDYFKELLAFTLFSLIFYALSLLLKNRLRQIFTIIALAILFALLIIKLSFYSHYGVKINASALFVILETNGVEASEFFVNYFNKTVIVLLIAGIIGFTISVYLFKAFLNCNFEMSVIFKILSVFYIIGSLLVINFKFSHENIILSSVKTFKDYKITKSNLKENLAKPLSNNIVVKPIGDKEKTYVVIIGESTSRWHMQLYGYARETNPKLTEIKNELLIFNNVIASNVHTLRALEKSLTLSDFKSPNRIDNASIVQMANAAGFETFWISNQKPVGFYESIPTIISSAAKHKTYVNTQESSDVVLDENLLPHINKALNNTAKQKLIFIHLMGTHSTYNKRYPKDFDVFKEATNENLKAKKVINEYDNAILYNDFVVREIIESVKSKNQNSYVVYFSDHGDEVYDTFDFVGHNEFHGTKPMYEVPFIVWFSKQYKQSFPELFSLENITNRPYILEDFIHSFSDISKITFNRFNEEKSIFNSNFKEKKRLIKKGEDYDKR</sequence>
<comment type="subcellular location">
    <subcellularLocation>
        <location evidence="1">Cell membrane</location>
        <topology evidence="1">Multi-pass membrane protein</topology>
    </subcellularLocation>
</comment>
<keyword evidence="4 7" id="KW-0812">Transmembrane</keyword>
<dbReference type="KEGG" id="lvn:BWR22_07555"/>
<feature type="domain" description="Sulfatase N-terminal" evidence="8">
    <location>
        <begin position="189"/>
        <end position="469"/>
    </location>
</feature>
<name>A0AAC9PX49_9FLAO</name>
<keyword evidence="5 7" id="KW-1133">Transmembrane helix</keyword>
<keyword evidence="2" id="KW-1003">Cell membrane</keyword>
<dbReference type="CDD" id="cd16017">
    <property type="entry name" value="LptA"/>
    <property type="match status" value="1"/>
</dbReference>
<keyword evidence="10" id="KW-1185">Reference proteome</keyword>
<feature type="transmembrane region" description="Helical" evidence="7">
    <location>
        <begin position="38"/>
        <end position="58"/>
    </location>
</feature>
<dbReference type="PANTHER" id="PTHR30443:SF2">
    <property type="entry name" value="PHOSPHOETHANOLAMINE TRANSFERASE EPTC"/>
    <property type="match status" value="1"/>
</dbReference>
<evidence type="ECO:0000256" key="6">
    <source>
        <dbReference type="ARBA" id="ARBA00023136"/>
    </source>
</evidence>
<feature type="transmembrane region" description="Helical" evidence="7">
    <location>
        <begin position="123"/>
        <end position="142"/>
    </location>
</feature>
<evidence type="ECO:0000256" key="4">
    <source>
        <dbReference type="ARBA" id="ARBA00022692"/>
    </source>
</evidence>
<dbReference type="GO" id="GO:0016776">
    <property type="term" value="F:phosphotransferase activity, phosphate group as acceptor"/>
    <property type="evidence" value="ECO:0007669"/>
    <property type="project" value="TreeGrafter"/>
</dbReference>
<dbReference type="EMBL" id="CP019352">
    <property type="protein sequence ID" value="APY00174.1"/>
    <property type="molecule type" value="Genomic_DNA"/>
</dbReference>
<dbReference type="InterPro" id="IPR017850">
    <property type="entry name" value="Alkaline_phosphatase_core_sf"/>
</dbReference>
<dbReference type="InterPro" id="IPR000917">
    <property type="entry name" value="Sulfatase_N"/>
</dbReference>
<evidence type="ECO:0000256" key="5">
    <source>
        <dbReference type="ARBA" id="ARBA00022989"/>
    </source>
</evidence>
<dbReference type="GO" id="GO:0005886">
    <property type="term" value="C:plasma membrane"/>
    <property type="evidence" value="ECO:0007669"/>
    <property type="project" value="UniProtKB-SubCell"/>
</dbReference>
<evidence type="ECO:0000256" key="3">
    <source>
        <dbReference type="ARBA" id="ARBA00022679"/>
    </source>
</evidence>
<protein>
    <recommendedName>
        <fullName evidence="8">Sulfatase N-terminal domain-containing protein</fullName>
    </recommendedName>
</protein>
<dbReference type="InterPro" id="IPR058130">
    <property type="entry name" value="PEA_transf_C"/>
</dbReference>
<accession>A0AAC9PX49</accession>
<reference evidence="9 10" key="1">
    <citation type="submission" date="2017-01" db="EMBL/GenBank/DDBJ databases">
        <title>Complete genome of Lacinutrix venerupis DOK2-8 isolated from seawater in Dokdo.</title>
        <authorList>
            <person name="Chi W.-J."/>
            <person name="Kim J.H."/>
        </authorList>
    </citation>
    <scope>NUCLEOTIDE SEQUENCE [LARGE SCALE GENOMIC DNA]</scope>
    <source>
        <strain evidence="9 10">DOK2-8</strain>
    </source>
</reference>
<feature type="transmembrane region" description="Helical" evidence="7">
    <location>
        <begin position="92"/>
        <end position="111"/>
    </location>
</feature>
<organism evidence="9 10">
    <name type="scientific">Lacinutrix venerupis</name>
    <dbReference type="NCBI Taxonomy" id="1486034"/>
    <lineage>
        <taxon>Bacteria</taxon>
        <taxon>Pseudomonadati</taxon>
        <taxon>Bacteroidota</taxon>
        <taxon>Flavobacteriia</taxon>
        <taxon>Flavobacteriales</taxon>
        <taxon>Flavobacteriaceae</taxon>
        <taxon>Lacinutrix</taxon>
    </lineage>
</organism>
<proteinExistence type="predicted"/>